<evidence type="ECO:0000256" key="1">
    <source>
        <dbReference type="ARBA" id="ARBA00022450"/>
    </source>
</evidence>
<organism evidence="4 5">
    <name type="scientific">Nocardia suismassiliense</name>
    <dbReference type="NCBI Taxonomy" id="2077092"/>
    <lineage>
        <taxon>Bacteria</taxon>
        <taxon>Bacillati</taxon>
        <taxon>Actinomycetota</taxon>
        <taxon>Actinomycetes</taxon>
        <taxon>Mycobacteriales</taxon>
        <taxon>Nocardiaceae</taxon>
        <taxon>Nocardia</taxon>
    </lineage>
</organism>
<dbReference type="Gene3D" id="1.10.1200.10">
    <property type="entry name" value="ACP-like"/>
    <property type="match status" value="1"/>
</dbReference>
<dbReference type="PROSITE" id="PS00455">
    <property type="entry name" value="AMP_BINDING"/>
    <property type="match status" value="1"/>
</dbReference>
<evidence type="ECO:0000313" key="4">
    <source>
        <dbReference type="EMBL" id="MFF3227240.1"/>
    </source>
</evidence>
<dbReference type="InterPro" id="IPR036736">
    <property type="entry name" value="ACP-like_sf"/>
</dbReference>
<keyword evidence="2" id="KW-0597">Phosphoprotein</keyword>
<dbReference type="SMART" id="SM00823">
    <property type="entry name" value="PKS_PP"/>
    <property type="match status" value="1"/>
</dbReference>
<dbReference type="Proteomes" id="UP001601948">
    <property type="component" value="Unassembled WGS sequence"/>
</dbReference>
<evidence type="ECO:0000313" key="5">
    <source>
        <dbReference type="Proteomes" id="UP001601948"/>
    </source>
</evidence>
<dbReference type="PANTHER" id="PTHR24096:SF420">
    <property type="entry name" value="LONG-CHAIN-FATTY-ACID--COA LIGASE-RELATED"/>
    <property type="match status" value="1"/>
</dbReference>
<feature type="domain" description="Carrier" evidence="3">
    <location>
        <begin position="626"/>
        <end position="700"/>
    </location>
</feature>
<dbReference type="InterPro" id="IPR009081">
    <property type="entry name" value="PP-bd_ACP"/>
</dbReference>
<name>A0ABW6R3A8_9NOCA</name>
<dbReference type="SUPFAM" id="SSF47336">
    <property type="entry name" value="ACP-like"/>
    <property type="match status" value="1"/>
</dbReference>
<reference evidence="4 5" key="1">
    <citation type="submission" date="2024-10" db="EMBL/GenBank/DDBJ databases">
        <title>The Natural Products Discovery Center: Release of the First 8490 Sequenced Strains for Exploring Actinobacteria Biosynthetic Diversity.</title>
        <authorList>
            <person name="Kalkreuter E."/>
            <person name="Kautsar S.A."/>
            <person name="Yang D."/>
            <person name="Bader C.D."/>
            <person name="Teijaro C.N."/>
            <person name="Fluegel L."/>
            <person name="Davis C.M."/>
            <person name="Simpson J.R."/>
            <person name="Lauterbach L."/>
            <person name="Steele A.D."/>
            <person name="Gui C."/>
            <person name="Meng S."/>
            <person name="Li G."/>
            <person name="Viehrig K."/>
            <person name="Ye F."/>
            <person name="Su P."/>
            <person name="Kiefer A.F."/>
            <person name="Nichols A."/>
            <person name="Cepeda A.J."/>
            <person name="Yan W."/>
            <person name="Fan B."/>
            <person name="Jiang Y."/>
            <person name="Adhikari A."/>
            <person name="Zheng C.-J."/>
            <person name="Schuster L."/>
            <person name="Cowan T.M."/>
            <person name="Smanski M.J."/>
            <person name="Chevrette M.G."/>
            <person name="De Carvalho L.P.S."/>
            <person name="Shen B."/>
        </authorList>
    </citation>
    <scope>NUCLEOTIDE SEQUENCE [LARGE SCALE GENOMIC DNA]</scope>
    <source>
        <strain evidence="4 5">NPDC003040</strain>
    </source>
</reference>
<proteinExistence type="predicted"/>
<dbReference type="InterPro" id="IPR042099">
    <property type="entry name" value="ANL_N_sf"/>
</dbReference>
<dbReference type="PROSITE" id="PS50075">
    <property type="entry name" value="CARRIER"/>
    <property type="match status" value="1"/>
</dbReference>
<dbReference type="PROSITE" id="PS00012">
    <property type="entry name" value="PHOSPHOPANTETHEINE"/>
    <property type="match status" value="1"/>
</dbReference>
<dbReference type="InterPro" id="IPR020806">
    <property type="entry name" value="PKS_PP-bd"/>
</dbReference>
<dbReference type="EMBL" id="JBIAPI010000009">
    <property type="protein sequence ID" value="MFF3227240.1"/>
    <property type="molecule type" value="Genomic_DNA"/>
</dbReference>
<protein>
    <submittedName>
        <fullName evidence="4">AMP-binding protein</fullName>
    </submittedName>
</protein>
<dbReference type="PANTHER" id="PTHR24096">
    <property type="entry name" value="LONG-CHAIN-FATTY-ACID--COA LIGASE"/>
    <property type="match status" value="1"/>
</dbReference>
<evidence type="ECO:0000259" key="3">
    <source>
        <dbReference type="PROSITE" id="PS50075"/>
    </source>
</evidence>
<dbReference type="SMART" id="SM01294">
    <property type="entry name" value="PKS_PP_betabranch"/>
    <property type="match status" value="1"/>
</dbReference>
<dbReference type="InterPro" id="IPR020845">
    <property type="entry name" value="AMP-binding_CS"/>
</dbReference>
<gene>
    <name evidence="4" type="ORF">ACFYV7_30895</name>
</gene>
<dbReference type="SUPFAM" id="SSF56801">
    <property type="entry name" value="Acetyl-CoA synthetase-like"/>
    <property type="match status" value="1"/>
</dbReference>
<evidence type="ECO:0000256" key="2">
    <source>
        <dbReference type="ARBA" id="ARBA00022553"/>
    </source>
</evidence>
<dbReference type="Pfam" id="PF23562">
    <property type="entry name" value="AMP-binding_C_3"/>
    <property type="match status" value="1"/>
</dbReference>
<comment type="caution">
    <text evidence="4">The sequence shown here is derived from an EMBL/GenBank/DDBJ whole genome shotgun (WGS) entry which is preliminary data.</text>
</comment>
<dbReference type="Pfam" id="PF00550">
    <property type="entry name" value="PP-binding"/>
    <property type="match status" value="1"/>
</dbReference>
<sequence length="711" mass="76372">MENILQEVKVDCERREDGATLLRSAVPLREAPLRVGDYLTHWAAAAPDRPVVSERANDGTGWRSVTYSEALVRVRRSAQILLDLGLSAQAPLELLSENSVETFLLTLAAESVGIPVAPISTTYTLQSNNFDRLREITASVRPGLVIAADGRRFGNALSAISNHRQMVLADPVPGQLVLHDFDDTRPTGQVQDAADNVAPDDVAKIVFTSGSTGTPKGVLTTHRMLCANQQMLRQIWPFVCTDPPVLTDWLPWSHTFGGSHNVNLALTNGGSLYIDPGKPDPALFDQTIRSLCDHPPTVLVNVPIGYRMLLDRLADDPGSAARILSRVVLVLNAGAALSGALELRLREFVEQASGRDVPVISSWGATETAPAATSTYGNARSGIGLPLPGITVKLLPVGQQTYEICVAGPTVAPGYLGQDKGPLKDVDGYYHSGDGVRLVDADDPGKGLVFDGRLKDNFKLATGAWVNGSVLRDRLLSAAGLLSDAMIVGESREYVTAIGWLARQETQAVADSSTEDLQVLAADLARRLAGLNVGSDRSTRIERLLISLELPRKDRGEVTDKGQVNGTAVVESRKHLMEMLYDDESRSHLIIENDGAAVVEYDGNTTGTEAELYRRLAGLPFAQQSTLVLELVSGAIAAVLGCERADIDVDRNFRDAGFDSLTAVAVRGRLSDSTGLWLPLTLAFDYPTPAGLAKYLHGQLLERGGDAGCLR</sequence>
<dbReference type="RefSeq" id="WP_387723127.1">
    <property type="nucleotide sequence ID" value="NZ_JBIAPI010000009.1"/>
</dbReference>
<keyword evidence="5" id="KW-1185">Reference proteome</keyword>
<dbReference type="InterPro" id="IPR006162">
    <property type="entry name" value="Ppantetheine_attach_site"/>
</dbReference>
<dbReference type="Pfam" id="PF00501">
    <property type="entry name" value="AMP-binding"/>
    <property type="match status" value="1"/>
</dbReference>
<dbReference type="InterPro" id="IPR000873">
    <property type="entry name" value="AMP-dep_synth/lig_dom"/>
</dbReference>
<dbReference type="Gene3D" id="3.40.50.12780">
    <property type="entry name" value="N-terminal domain of ligase-like"/>
    <property type="match status" value="1"/>
</dbReference>
<accession>A0ABW6R3A8</accession>
<keyword evidence="1" id="KW-0596">Phosphopantetheine</keyword>